<dbReference type="RefSeq" id="WP_207274468.1">
    <property type="nucleotide sequence ID" value="NZ_JAFMPK010000027.1"/>
</dbReference>
<dbReference type="SMART" id="SM00327">
    <property type="entry name" value="VWA"/>
    <property type="match status" value="1"/>
</dbReference>
<dbReference type="PROSITE" id="PS50234">
    <property type="entry name" value="VWFA"/>
    <property type="match status" value="1"/>
</dbReference>
<dbReference type="Gene3D" id="3.40.50.410">
    <property type="entry name" value="von Willebrand factor, type A domain"/>
    <property type="match status" value="1"/>
</dbReference>
<keyword evidence="4" id="KW-1185">Reference proteome</keyword>
<evidence type="ECO:0000313" key="4">
    <source>
        <dbReference type="Proteomes" id="UP000664617"/>
    </source>
</evidence>
<protein>
    <submittedName>
        <fullName evidence="3">VWA domain-containing protein</fullName>
    </submittedName>
</protein>
<sequence>MPSPRRSTRSTPAVRPRGPAGAHRAAGTVAVMVAVALTGCTSGPSVPAGEAGSAAPARVTPSAGVPELVPVAYDAPRDLTATEELMLYEPGPYAGEAFDEDAVVDAVLAMRPGTAEEWQRAVLGQIHGDYAEALAASVEFEYAIDDPAAGPDQEPVEGTAVGTNHFALVLDASGSMAKRAGDGTRMDEAKAALRRFVERLPDDSTVSLRVYGDAGDATADGKRESCASSDVVYDDEADAQRFAHALDDVGPGGWTPLARAVRAARQDVPGDATDAIVYVVTDGLETCGGDPVAAARELADSGVDPIVNVIGFRVGHADHEGLRAIADAGGGSYTDASTRTELERHLDEEYSRLMDAWNAWRRAELDRIDEAGRANMAEAERHGRTLMETAESEGRAGMDIARELGDRGVLDRATEHAVWQYFSGRKNQLWRYGYETKAANWGNAYREKVRDWGEVYGTATSRWSELYRERYDG</sequence>
<dbReference type="Pfam" id="PF13519">
    <property type="entry name" value="VWA_2"/>
    <property type="match status" value="1"/>
</dbReference>
<evidence type="ECO:0000313" key="3">
    <source>
        <dbReference type="EMBL" id="MBO0608486.1"/>
    </source>
</evidence>
<dbReference type="EMBL" id="JAFMPK010000027">
    <property type="protein sequence ID" value="MBO0608486.1"/>
    <property type="molecule type" value="Genomic_DNA"/>
</dbReference>
<feature type="compositionally biased region" description="Low complexity" evidence="1">
    <location>
        <begin position="12"/>
        <end position="22"/>
    </location>
</feature>
<comment type="caution">
    <text evidence="3">The sequence shown here is derived from an EMBL/GenBank/DDBJ whole genome shotgun (WGS) entry which is preliminary data.</text>
</comment>
<dbReference type="Proteomes" id="UP000664617">
    <property type="component" value="Unassembled WGS sequence"/>
</dbReference>
<evidence type="ECO:0000256" key="1">
    <source>
        <dbReference type="SAM" id="MobiDB-lite"/>
    </source>
</evidence>
<feature type="region of interest" description="Disordered" evidence="1">
    <location>
        <begin position="1"/>
        <end position="22"/>
    </location>
</feature>
<dbReference type="SUPFAM" id="SSF53300">
    <property type="entry name" value="vWA-like"/>
    <property type="match status" value="1"/>
</dbReference>
<dbReference type="InterPro" id="IPR002035">
    <property type="entry name" value="VWF_A"/>
</dbReference>
<dbReference type="InterPro" id="IPR036465">
    <property type="entry name" value="vWFA_dom_sf"/>
</dbReference>
<evidence type="ECO:0000259" key="2">
    <source>
        <dbReference type="PROSITE" id="PS50234"/>
    </source>
</evidence>
<reference evidence="4" key="1">
    <citation type="submission" date="2023-07" db="EMBL/GenBank/DDBJ databases">
        <title>Myceligenerans salitolerans sp. nov., a halotolerant actinomycete isolated from a salt lake in Xinjiang, China.</title>
        <authorList>
            <person name="Guan T."/>
        </authorList>
    </citation>
    <scope>NUCLEOTIDE SEQUENCE [LARGE SCALE GENOMIC DNA]</scope>
    <source>
        <strain evidence="4">XHU 5031</strain>
    </source>
</reference>
<feature type="domain" description="VWFA" evidence="2">
    <location>
        <begin position="165"/>
        <end position="353"/>
    </location>
</feature>
<name>A0ABS3I658_9MICO</name>
<gene>
    <name evidence="3" type="ORF">J0911_05515</name>
</gene>
<proteinExistence type="predicted"/>
<organism evidence="3 4">
    <name type="scientific">Myceligenerans salitolerans</name>
    <dbReference type="NCBI Taxonomy" id="1230528"/>
    <lineage>
        <taxon>Bacteria</taxon>
        <taxon>Bacillati</taxon>
        <taxon>Actinomycetota</taxon>
        <taxon>Actinomycetes</taxon>
        <taxon>Micrococcales</taxon>
        <taxon>Promicromonosporaceae</taxon>
        <taxon>Myceligenerans</taxon>
    </lineage>
</organism>
<accession>A0ABS3I658</accession>